<gene>
    <name evidence="1" type="ORF">K1T71_011786</name>
</gene>
<protein>
    <submittedName>
        <fullName evidence="1">Uncharacterized protein</fullName>
    </submittedName>
</protein>
<proteinExistence type="predicted"/>
<dbReference type="Proteomes" id="UP000824533">
    <property type="component" value="Linkage Group LG21"/>
</dbReference>
<sequence length="1871" mass="209556">MFRLILYLFLFLKIIFVSSEGNSSLVFVIDDTRSMKYDISQVRKEVDSIMDIVLDEKASQIKDIVLVTFNDPTAKLRKITNNRNLIKAALRSIKVGNYDNHDCPEASLEGIKLALENSSPNSYIYVFTDATAHNVETYDIIERMCQFTQSQVTFVLTGDCGSIHTPGYRVYNKIAAVTGGQVYRVDKDEVNQVLNTLKEMIKGKKAAIISQNVPKSNEYVEIPFTIDDKTEYAIVSASGKNVMLKLRGPQLNTKKLMWTRNSKVVKIIDPVPGDYVVKVKGSESPNIVVYGRTDFTFTPGFSEFLPKKFDDTAKQPVADTENHLSIQVEDPEHEVIIESAQILDMDGNIIKKIPLIQKQDFYYTRNVFRSPDTLFHIAVLGKVEKTGGSIKRITSVPIQPQIPPPFVPDTAPTVSIKEGLKIQSNYSGDVVLTCDIVGKPNPTIIWKDSKGRNQQFESFLRLVPNVFVSYLRLNKVKEPETYECIASNILGTNKASIHVDVTPPFTVNSRPSGRVSIPYGTDKTFTCDITSISSMDLAWYITKNTGDTLIEPSGKYVISPDKKQLTIKSMDADLEGKYFCKAWLAEDNSTNTQLDVATVTTDGLLPPIIDKTIKTVTVKEGEPVTLNCRVVSGIPKALITWLHQDPSSPETYEAEFTEVDIPNVDVNDNILSINDSVMGLSGKYKCVANNSVGADEHIIELIVKGKPVVNIYKNSVTLNYGTADNVICDVIANPKPKIEWKDDMGDVIVDSSHQQETGMFHIEYALEMIVGSGVGVRHFYCYAENDQGVGFGKLTVQMLSPLHVGKEPEEPILLEYGKQATLYCNITSNYPMLIKWYKINKETNRKELVNDPDKFALLADRSELRIHYTDMDLIGQYICESELLHDKAVKGVYKMNVAIKDMGALEIEKTPEVVEVKENEIAIIPCKLLKGVPPPTMTWEFMKQGSVSYKRISGAGQYLRIARANLDDAGRFRCIAKNDFGKDEKITDLIVFKPPVVNIVEGTKVILKYGGLLILTCKVITHEKPNITWVDQIGNIREAKDIMQVSKFEYRTILGKNNMKESITYTCKAENSQGVGNAKVEVSVGPSIKPTSPLPETTNVEHGKSAVIPCSIDSDSPIKRTWYWLNNSTGIKEPIVPSDKIKISADGKNLTINSMDMELEGEYSCEGVLVADANEKKELKTNLKVTGLVAPEIDKSVATVKVFENDTAVIKCIIQKGAPRPTITWQYKTSDTKEFVIFERTDEILEFKRAAINYSAVYRCKVTNVAGFDEHETELIVQKQPVIVIENDTLSYTGVLGDVLLRIPCKAIGNPKPVITWQKDDTEIVPDKKILIEDGALIINEPVEDDSDEYTCVATNEIGVDTKTFEARVTKYLEEFGPIDNVYIRVDESKNIECQLPYTDPNSVRWYMEETYINVTGPSLKLLEASVSMDGNYSCRVSDRNISATKTYAVDVGYPPILENKTENVKWRGGNDEVVNCDADAKPWPKAKWLFNGEPVNSTDPNSLTLTIINIGVYTCEVSNVHGSIMKNITVTASVCIISKKKDSKLNSPLVLTRPYPDESKLVWPELESAGDSMIIEAEDTVTLLCPSNDENNNQFLKFPGVNEIDVICDHEDIFNINDSSYHLSELNCKETIKPVIVRTGKRCLNNDTEWLLVGFKAPIFLNVYKVCYDTLNGMPVITNSIMFNTNYMGPSVDQDWYIDDRFEMGNEAYNCNENTTSCCYAKQPFVNALDVTYGPSQISTYTDHVNSIPVWQSCSTSKRVTWGQIEQAVRDQLQMEDVLNVWSGGSHFVEDELGGMVPRYLWKVVLLDESNTVAVVYVNDQNPNVADILCKNTCEDRMISKLPCDDKYTYTCDFKDFLKGFNLTEEDIAF</sequence>
<reference evidence="1 2" key="1">
    <citation type="journal article" date="2021" name="Front. Genet.">
        <title>Chromosome-Level Genome Assembly Reveals Significant Gene Expansion in the Toll and IMD Signaling Pathways of Dendrolimus kikuchii.</title>
        <authorList>
            <person name="Zhou J."/>
            <person name="Wu P."/>
            <person name="Xiong Z."/>
            <person name="Liu N."/>
            <person name="Zhao N."/>
            <person name="Ji M."/>
            <person name="Qiu Y."/>
            <person name="Yang B."/>
        </authorList>
    </citation>
    <scope>NUCLEOTIDE SEQUENCE [LARGE SCALE GENOMIC DNA]</scope>
    <source>
        <strain evidence="1">Ann1</strain>
    </source>
</reference>
<dbReference type="EMBL" id="CM034407">
    <property type="protein sequence ID" value="KAJ0172647.1"/>
    <property type="molecule type" value="Genomic_DNA"/>
</dbReference>
<keyword evidence="2" id="KW-1185">Reference proteome</keyword>
<organism evidence="1 2">
    <name type="scientific">Dendrolimus kikuchii</name>
    <dbReference type="NCBI Taxonomy" id="765133"/>
    <lineage>
        <taxon>Eukaryota</taxon>
        <taxon>Metazoa</taxon>
        <taxon>Ecdysozoa</taxon>
        <taxon>Arthropoda</taxon>
        <taxon>Hexapoda</taxon>
        <taxon>Insecta</taxon>
        <taxon>Pterygota</taxon>
        <taxon>Neoptera</taxon>
        <taxon>Endopterygota</taxon>
        <taxon>Lepidoptera</taxon>
        <taxon>Glossata</taxon>
        <taxon>Ditrysia</taxon>
        <taxon>Bombycoidea</taxon>
        <taxon>Lasiocampidae</taxon>
        <taxon>Dendrolimus</taxon>
    </lineage>
</organism>
<accession>A0ACC1CME3</accession>
<evidence type="ECO:0000313" key="1">
    <source>
        <dbReference type="EMBL" id="KAJ0172647.1"/>
    </source>
</evidence>
<comment type="caution">
    <text evidence="1">The sequence shown here is derived from an EMBL/GenBank/DDBJ whole genome shotgun (WGS) entry which is preliminary data.</text>
</comment>
<evidence type="ECO:0000313" key="2">
    <source>
        <dbReference type="Proteomes" id="UP000824533"/>
    </source>
</evidence>
<name>A0ACC1CME3_9NEOP</name>